<dbReference type="Proteomes" id="UP001239445">
    <property type="component" value="Unassembled WGS sequence"/>
</dbReference>
<feature type="site" description="Important for catalytic activity, responsible for pKa modulation of the active site Glu and correct orientation of both the proton donor and substrate" evidence="9">
    <location>
        <position position="148"/>
    </location>
</feature>
<proteinExistence type="inferred from homology"/>
<evidence type="ECO:0000256" key="9">
    <source>
        <dbReference type="PIRSR" id="PIRSR606710-2"/>
    </source>
</evidence>
<dbReference type="InterPro" id="IPR050727">
    <property type="entry name" value="GH43_arabinanases"/>
</dbReference>
<feature type="active site" description="Proton donor" evidence="8">
    <location>
        <position position="201"/>
    </location>
</feature>
<comment type="caution">
    <text evidence="11">The sequence shown here is derived from an EMBL/GenBank/DDBJ whole genome shotgun (WGS) entry which is preliminary data.</text>
</comment>
<sequence length="328" mass="35510">MSRLLTLAAFVAGFVSSVFSLPEACTGTCTNTHDPSIIVRTDGTYFRFSTGGRIAIHSASNITGPWKYRGAALPNDSSINLRGNQDLWAPDVSFLNGTYYLYYAVSTFGSQTSAIGVARSANLEPGSWTDLGSTGISSDSRKPYNAIDPNLIITNRTRFLTFGSFWNGLYQIPMGSPPVRAADSVSTPRQISYDKSDKAEEGPVVFENEGHFYLFFSRGACCGYDKDRPARGKEYRIVVCRSDSPSGGFVDQSGVACTSGGGTVVLGSHKWVYGPGGQGVYRDAVLGPILYYHYVDTRVGYADGQKRFGWNKLDFSTGWPAVVPVSST</sequence>
<feature type="chain" id="PRO_5042547955" description="Arabinan endo-1,5-alpha-L-arabinosidase" evidence="10">
    <location>
        <begin position="21"/>
        <end position="328"/>
    </location>
</feature>
<keyword evidence="12" id="KW-1185">Reference proteome</keyword>
<dbReference type="PANTHER" id="PTHR43301">
    <property type="entry name" value="ARABINAN ENDO-1,5-ALPHA-L-ARABINOSIDASE"/>
    <property type="match status" value="1"/>
</dbReference>
<evidence type="ECO:0000313" key="12">
    <source>
        <dbReference type="Proteomes" id="UP001239445"/>
    </source>
</evidence>
<dbReference type="AlphaFoldDB" id="A0AAJ0F6T1"/>
<dbReference type="Gene3D" id="2.115.10.20">
    <property type="entry name" value="Glycosyl hydrolase domain, family 43"/>
    <property type="match status" value="1"/>
</dbReference>
<dbReference type="EC" id="3.2.1.99" evidence="4 7"/>
<dbReference type="CDD" id="cd18831">
    <property type="entry name" value="GH43_AnAbnA-like"/>
    <property type="match status" value="1"/>
</dbReference>
<dbReference type="InterPro" id="IPR023296">
    <property type="entry name" value="Glyco_hydro_beta-prop_sf"/>
</dbReference>
<dbReference type="PANTHER" id="PTHR43301:SF3">
    <property type="entry name" value="ARABINAN ENDO-1,5-ALPHA-L-ARABINOSIDASE A-RELATED"/>
    <property type="match status" value="1"/>
</dbReference>
<dbReference type="GO" id="GO:0046558">
    <property type="term" value="F:arabinan endo-1,5-alpha-L-arabinosidase activity"/>
    <property type="evidence" value="ECO:0007669"/>
    <property type="project" value="UniProtKB-EC"/>
</dbReference>
<evidence type="ECO:0000256" key="7">
    <source>
        <dbReference type="PIRNR" id="PIRNR026534"/>
    </source>
</evidence>
<dbReference type="EMBL" id="MU839847">
    <property type="protein sequence ID" value="KAK1750465.1"/>
    <property type="molecule type" value="Genomic_DNA"/>
</dbReference>
<evidence type="ECO:0000256" key="3">
    <source>
        <dbReference type="ARBA" id="ARBA00009865"/>
    </source>
</evidence>
<comment type="similarity">
    <text evidence="3 7">Belongs to the glycosyl hydrolase 43 family.</text>
</comment>
<name>A0AAJ0F6T1_9PEZI</name>
<dbReference type="InterPro" id="IPR016840">
    <property type="entry name" value="Glyco_hydro_43_endo_a_Ara-ase"/>
</dbReference>
<evidence type="ECO:0000256" key="6">
    <source>
        <dbReference type="ARBA" id="ARBA00023295"/>
    </source>
</evidence>
<dbReference type="GO" id="GO:0005975">
    <property type="term" value="P:carbohydrate metabolic process"/>
    <property type="evidence" value="ECO:0007669"/>
    <property type="project" value="InterPro"/>
</dbReference>
<evidence type="ECO:0000256" key="2">
    <source>
        <dbReference type="ARBA" id="ARBA00004834"/>
    </source>
</evidence>
<comment type="catalytic activity">
    <reaction evidence="1 7">
        <text>Endohydrolysis of (1-&gt;5)-alpha-arabinofuranosidic linkages in (1-&gt;5)-arabinans.</text>
        <dbReference type="EC" id="3.2.1.99"/>
    </reaction>
</comment>
<reference evidence="11" key="1">
    <citation type="submission" date="2023-06" db="EMBL/GenBank/DDBJ databases">
        <title>Genome-scale phylogeny and comparative genomics of the fungal order Sordariales.</title>
        <authorList>
            <consortium name="Lawrence Berkeley National Laboratory"/>
            <person name="Hensen N."/>
            <person name="Bonometti L."/>
            <person name="Westerberg I."/>
            <person name="Brannstrom I.O."/>
            <person name="Guillou S."/>
            <person name="Cros-Aarteil S."/>
            <person name="Calhoun S."/>
            <person name="Haridas S."/>
            <person name="Kuo A."/>
            <person name="Mondo S."/>
            <person name="Pangilinan J."/>
            <person name="Riley R."/>
            <person name="Labutti K."/>
            <person name="Andreopoulos B."/>
            <person name="Lipzen A."/>
            <person name="Chen C."/>
            <person name="Yanf M."/>
            <person name="Daum C."/>
            <person name="Ng V."/>
            <person name="Clum A."/>
            <person name="Steindorff A."/>
            <person name="Ohm R."/>
            <person name="Martin F."/>
            <person name="Silar P."/>
            <person name="Natvig D."/>
            <person name="Lalanne C."/>
            <person name="Gautier V."/>
            <person name="Ament-Velasquez S.L."/>
            <person name="Kruys A."/>
            <person name="Hutchinson M.I."/>
            <person name="Powell A.J."/>
            <person name="Barry K."/>
            <person name="Miller A.N."/>
            <person name="Grigoriev I.V."/>
            <person name="Debuchy R."/>
            <person name="Gladieux P."/>
            <person name="Thoren M.H."/>
            <person name="Johannesson H."/>
        </authorList>
    </citation>
    <scope>NUCLEOTIDE SEQUENCE</scope>
    <source>
        <strain evidence="11">PSN4</strain>
    </source>
</reference>
<feature type="signal peptide" evidence="10">
    <location>
        <begin position="1"/>
        <end position="20"/>
    </location>
</feature>
<comment type="pathway">
    <text evidence="2 7">Glycan metabolism; L-arabinan degradation.</text>
</comment>
<evidence type="ECO:0000256" key="4">
    <source>
        <dbReference type="ARBA" id="ARBA00012586"/>
    </source>
</evidence>
<organism evidence="11 12">
    <name type="scientific">Echria macrotheca</name>
    <dbReference type="NCBI Taxonomy" id="438768"/>
    <lineage>
        <taxon>Eukaryota</taxon>
        <taxon>Fungi</taxon>
        <taxon>Dikarya</taxon>
        <taxon>Ascomycota</taxon>
        <taxon>Pezizomycotina</taxon>
        <taxon>Sordariomycetes</taxon>
        <taxon>Sordariomycetidae</taxon>
        <taxon>Sordariales</taxon>
        <taxon>Schizotheciaceae</taxon>
        <taxon>Echria</taxon>
    </lineage>
</organism>
<accession>A0AAJ0F6T1</accession>
<gene>
    <name evidence="11" type="ORF">QBC47DRAFT_418217</name>
</gene>
<evidence type="ECO:0000256" key="5">
    <source>
        <dbReference type="ARBA" id="ARBA00022801"/>
    </source>
</evidence>
<evidence type="ECO:0000256" key="8">
    <source>
        <dbReference type="PIRSR" id="PIRSR606710-1"/>
    </source>
</evidence>
<dbReference type="SUPFAM" id="SSF75005">
    <property type="entry name" value="Arabinanase/levansucrase/invertase"/>
    <property type="match status" value="1"/>
</dbReference>
<keyword evidence="6 7" id="KW-0326">Glycosidase</keyword>
<keyword evidence="5 7" id="KW-0378">Hydrolase</keyword>
<dbReference type="Pfam" id="PF04616">
    <property type="entry name" value="Glyco_hydro_43"/>
    <property type="match status" value="1"/>
</dbReference>
<keyword evidence="10" id="KW-0732">Signal</keyword>
<dbReference type="PIRSF" id="PIRSF026534">
    <property type="entry name" value="Endo_alpha-L-arabinosidase"/>
    <property type="match status" value="1"/>
</dbReference>
<feature type="active site" description="Proton acceptor" evidence="8">
    <location>
        <position position="34"/>
    </location>
</feature>
<protein>
    <recommendedName>
        <fullName evidence="4 7">Arabinan endo-1,5-alpha-L-arabinosidase</fullName>
        <ecNumber evidence="4 7">3.2.1.99</ecNumber>
    </recommendedName>
</protein>
<evidence type="ECO:0000256" key="10">
    <source>
        <dbReference type="SAM" id="SignalP"/>
    </source>
</evidence>
<evidence type="ECO:0000256" key="1">
    <source>
        <dbReference type="ARBA" id="ARBA00000375"/>
    </source>
</evidence>
<evidence type="ECO:0000313" key="11">
    <source>
        <dbReference type="EMBL" id="KAK1750465.1"/>
    </source>
</evidence>
<dbReference type="InterPro" id="IPR006710">
    <property type="entry name" value="Glyco_hydro_43"/>
</dbReference>